<evidence type="ECO:0000256" key="2">
    <source>
        <dbReference type="ARBA" id="ARBA00006810"/>
    </source>
</evidence>
<evidence type="ECO:0000313" key="14">
    <source>
        <dbReference type="Proteomes" id="UP000179115"/>
    </source>
</evidence>
<evidence type="ECO:0000256" key="6">
    <source>
        <dbReference type="ARBA" id="ARBA00022781"/>
    </source>
</evidence>
<organism evidence="13 14">
    <name type="scientific">Candidatus Kaiserbacteria bacterium RIFCSPLOWO2_01_FULL_51_21</name>
    <dbReference type="NCBI Taxonomy" id="1798508"/>
    <lineage>
        <taxon>Bacteria</taxon>
        <taxon>Candidatus Kaiseribacteriota</taxon>
    </lineage>
</organism>
<dbReference type="Proteomes" id="UP000179115">
    <property type="component" value="Unassembled WGS sequence"/>
</dbReference>
<dbReference type="PROSITE" id="PS00449">
    <property type="entry name" value="ATPASE_A"/>
    <property type="match status" value="1"/>
</dbReference>
<feature type="transmembrane region" description="Helical" evidence="11">
    <location>
        <begin position="191"/>
        <end position="213"/>
    </location>
</feature>
<dbReference type="GO" id="GO:0005886">
    <property type="term" value="C:plasma membrane"/>
    <property type="evidence" value="ECO:0007669"/>
    <property type="project" value="UniProtKB-SubCell"/>
</dbReference>
<dbReference type="STRING" id="1798508.A3A35_02035"/>
<dbReference type="EMBL" id="MFLV01000010">
    <property type="protein sequence ID" value="OGG71756.1"/>
    <property type="molecule type" value="Genomic_DNA"/>
</dbReference>
<feature type="transmembrane region" description="Helical" evidence="11">
    <location>
        <begin position="132"/>
        <end position="155"/>
    </location>
</feature>
<keyword evidence="4 11" id="KW-0138">CF(0)</keyword>
<dbReference type="PANTHER" id="PTHR42823:SF3">
    <property type="entry name" value="ATP SYNTHASE SUBUNIT A, CHLOROPLASTIC"/>
    <property type="match status" value="1"/>
</dbReference>
<evidence type="ECO:0000256" key="3">
    <source>
        <dbReference type="ARBA" id="ARBA00022448"/>
    </source>
</evidence>
<dbReference type="HAMAP" id="MF_01393">
    <property type="entry name" value="ATP_synth_a_bact"/>
    <property type="match status" value="1"/>
</dbReference>
<evidence type="ECO:0000256" key="11">
    <source>
        <dbReference type="HAMAP-Rule" id="MF_01393"/>
    </source>
</evidence>
<keyword evidence="6 11" id="KW-0375">Hydrogen ion transport</keyword>
<evidence type="ECO:0000256" key="9">
    <source>
        <dbReference type="ARBA" id="ARBA00023136"/>
    </source>
</evidence>
<keyword evidence="3 11" id="KW-0813">Transport</keyword>
<dbReference type="GO" id="GO:0042777">
    <property type="term" value="P:proton motive force-driven plasma membrane ATP synthesis"/>
    <property type="evidence" value="ECO:0007669"/>
    <property type="project" value="TreeGrafter"/>
</dbReference>
<feature type="transmembrane region" description="Helical" evidence="11">
    <location>
        <begin position="219"/>
        <end position="240"/>
    </location>
</feature>
<accession>A0A1F6EDM6</accession>
<evidence type="ECO:0000256" key="7">
    <source>
        <dbReference type="ARBA" id="ARBA00022989"/>
    </source>
</evidence>
<evidence type="ECO:0000256" key="5">
    <source>
        <dbReference type="ARBA" id="ARBA00022692"/>
    </source>
</evidence>
<keyword evidence="11" id="KW-1003">Cell membrane</keyword>
<dbReference type="InterPro" id="IPR035908">
    <property type="entry name" value="F0_ATP_A_sf"/>
</dbReference>
<gene>
    <name evidence="11" type="primary">atpB</name>
    <name evidence="13" type="ORF">A3A35_02035</name>
</gene>
<sequence>MEGIHIVLKAETLGIFFGIPVTNALITTVVVSLLVAGAAILAGRRLRLIPGRIQMLWEMVVGDVYEYVAGVLESHDLAKRYFPLIASIFIVILFGNLLAFLPGFGSVGFYHAEGGKEVFVPLLRATATDLNFTLALAIVAFIMIEFAGVAVLGVLKYGSKFVNLKSPIGFAIGVIDLFSEIARLFSFSFRLFGNIFAGEVMLGLLAALIPIVLPVPLMAFEVAVGVIQAAIFALLTLFFIKIAVTEMH</sequence>
<evidence type="ECO:0000256" key="10">
    <source>
        <dbReference type="ARBA" id="ARBA00023310"/>
    </source>
</evidence>
<keyword evidence="8 11" id="KW-0406">Ion transport</keyword>
<dbReference type="AlphaFoldDB" id="A0A1F6EDM6"/>
<dbReference type="InterPro" id="IPR000568">
    <property type="entry name" value="ATP_synth_F0_asu"/>
</dbReference>
<dbReference type="PRINTS" id="PR00123">
    <property type="entry name" value="ATPASEA"/>
</dbReference>
<protein>
    <recommendedName>
        <fullName evidence="11 12">ATP synthase subunit a</fullName>
    </recommendedName>
    <alternativeName>
        <fullName evidence="11">ATP synthase F0 sector subunit a</fullName>
    </alternativeName>
    <alternativeName>
        <fullName evidence="11">F-ATPase subunit 6</fullName>
    </alternativeName>
</protein>
<evidence type="ECO:0000256" key="8">
    <source>
        <dbReference type="ARBA" id="ARBA00023065"/>
    </source>
</evidence>
<comment type="caution">
    <text evidence="13">The sequence shown here is derived from an EMBL/GenBank/DDBJ whole genome shotgun (WGS) entry which is preliminary data.</text>
</comment>
<feature type="transmembrane region" description="Helical" evidence="11">
    <location>
        <begin position="15"/>
        <end position="42"/>
    </location>
</feature>
<dbReference type="GO" id="GO:0045259">
    <property type="term" value="C:proton-transporting ATP synthase complex"/>
    <property type="evidence" value="ECO:0007669"/>
    <property type="project" value="UniProtKB-KW"/>
</dbReference>
<comment type="subcellular location">
    <subcellularLocation>
        <location evidence="11 12">Cell membrane</location>
        <topology evidence="11 12">Multi-pass membrane protein</topology>
    </subcellularLocation>
    <subcellularLocation>
        <location evidence="1">Membrane</location>
        <topology evidence="1">Multi-pass membrane protein</topology>
    </subcellularLocation>
</comment>
<dbReference type="InterPro" id="IPR023011">
    <property type="entry name" value="ATP_synth_F0_asu_AS"/>
</dbReference>
<keyword evidence="5 11" id="KW-0812">Transmembrane</keyword>
<dbReference type="SUPFAM" id="SSF81336">
    <property type="entry name" value="F1F0 ATP synthase subunit A"/>
    <property type="match status" value="1"/>
</dbReference>
<reference evidence="13 14" key="1">
    <citation type="journal article" date="2016" name="Nat. Commun.">
        <title>Thousands of microbial genomes shed light on interconnected biogeochemical processes in an aquifer system.</title>
        <authorList>
            <person name="Anantharaman K."/>
            <person name="Brown C.T."/>
            <person name="Hug L.A."/>
            <person name="Sharon I."/>
            <person name="Castelle C.J."/>
            <person name="Probst A.J."/>
            <person name="Thomas B.C."/>
            <person name="Singh A."/>
            <person name="Wilkins M.J."/>
            <person name="Karaoz U."/>
            <person name="Brodie E.L."/>
            <person name="Williams K.H."/>
            <person name="Hubbard S.S."/>
            <person name="Banfield J.F."/>
        </authorList>
    </citation>
    <scope>NUCLEOTIDE SEQUENCE [LARGE SCALE GENOMIC DNA]</scope>
</reference>
<dbReference type="PANTHER" id="PTHR42823">
    <property type="entry name" value="ATP SYNTHASE SUBUNIT A, CHLOROPLASTIC"/>
    <property type="match status" value="1"/>
</dbReference>
<dbReference type="GO" id="GO:0046933">
    <property type="term" value="F:proton-transporting ATP synthase activity, rotational mechanism"/>
    <property type="evidence" value="ECO:0007669"/>
    <property type="project" value="UniProtKB-UniRule"/>
</dbReference>
<proteinExistence type="inferred from homology"/>
<evidence type="ECO:0000256" key="12">
    <source>
        <dbReference type="RuleBase" id="RU000483"/>
    </source>
</evidence>
<evidence type="ECO:0000256" key="4">
    <source>
        <dbReference type="ARBA" id="ARBA00022547"/>
    </source>
</evidence>
<keyword evidence="7 11" id="KW-1133">Transmembrane helix</keyword>
<feature type="transmembrane region" description="Helical" evidence="11">
    <location>
        <begin position="84"/>
        <end position="112"/>
    </location>
</feature>
<dbReference type="CDD" id="cd00310">
    <property type="entry name" value="ATP-synt_Fo_a_6"/>
    <property type="match status" value="1"/>
</dbReference>
<comment type="similarity">
    <text evidence="2 11 12">Belongs to the ATPase A chain family.</text>
</comment>
<dbReference type="InterPro" id="IPR045082">
    <property type="entry name" value="ATP_syn_F0_a_bact/chloroplast"/>
</dbReference>
<comment type="function">
    <text evidence="11 12">Key component of the proton channel; it plays a direct role in the translocation of protons across the membrane.</text>
</comment>
<keyword evidence="9 11" id="KW-0472">Membrane</keyword>
<dbReference type="Pfam" id="PF00119">
    <property type="entry name" value="ATP-synt_A"/>
    <property type="match status" value="1"/>
</dbReference>
<keyword evidence="10 11" id="KW-0066">ATP synthesis</keyword>
<evidence type="ECO:0000256" key="1">
    <source>
        <dbReference type="ARBA" id="ARBA00004141"/>
    </source>
</evidence>
<dbReference type="NCBIfam" id="TIGR01131">
    <property type="entry name" value="ATP_synt_6_or_A"/>
    <property type="match status" value="1"/>
</dbReference>
<dbReference type="Gene3D" id="1.20.120.220">
    <property type="entry name" value="ATP synthase, F0 complex, subunit A"/>
    <property type="match status" value="1"/>
</dbReference>
<evidence type="ECO:0000313" key="13">
    <source>
        <dbReference type="EMBL" id="OGG71756.1"/>
    </source>
</evidence>
<name>A0A1F6EDM6_9BACT</name>